<name>F2PKP7_TRIEC</name>
<evidence type="ECO:0000313" key="3">
    <source>
        <dbReference type="Proteomes" id="UP000009169"/>
    </source>
</evidence>
<keyword evidence="3" id="KW-1185">Reference proteome</keyword>
<dbReference type="Proteomes" id="UP000009169">
    <property type="component" value="Unassembled WGS sequence"/>
</dbReference>
<evidence type="ECO:0000256" key="1">
    <source>
        <dbReference type="SAM" id="MobiDB-lite"/>
    </source>
</evidence>
<proteinExistence type="predicted"/>
<dbReference type="EMBL" id="DS995722">
    <property type="protein sequence ID" value="EGE02465.1"/>
    <property type="molecule type" value="Genomic_DNA"/>
</dbReference>
<sequence length="125" mass="13489">MPLPRTTDSPPQRHASYPSDVGQACWAQNIPDGRGREDIKSRAAAGAAASPTICPRVIHGLSKGRQRRDKPEDERASCLSITSTGNSHHLALKQHINGEALGGLRKRNQEPLQLNTKLAHAEGTT</sequence>
<dbReference type="AlphaFoldDB" id="F2PKP7"/>
<reference evidence="3" key="1">
    <citation type="journal article" date="2012" name="MBio">
        <title>Comparative genome analysis of Trichophyton rubrum and related dermatophytes reveals candidate genes involved in infection.</title>
        <authorList>
            <person name="Martinez D.A."/>
            <person name="Oliver B.G."/>
            <person name="Graeser Y."/>
            <person name="Goldberg J.M."/>
            <person name="Li W."/>
            <person name="Martinez-Rossi N.M."/>
            <person name="Monod M."/>
            <person name="Shelest E."/>
            <person name="Barton R.C."/>
            <person name="Birch E."/>
            <person name="Brakhage A.A."/>
            <person name="Chen Z."/>
            <person name="Gurr S.J."/>
            <person name="Heiman D."/>
            <person name="Heitman J."/>
            <person name="Kosti I."/>
            <person name="Rossi A."/>
            <person name="Saif S."/>
            <person name="Samalova M."/>
            <person name="Saunders C.W."/>
            <person name="Shea T."/>
            <person name="Summerbell R.C."/>
            <person name="Xu J."/>
            <person name="Young S."/>
            <person name="Zeng Q."/>
            <person name="Birren B.W."/>
            <person name="Cuomo C.A."/>
            <person name="White T.C."/>
        </authorList>
    </citation>
    <scope>NUCLEOTIDE SEQUENCE [LARGE SCALE GENOMIC DNA]</scope>
    <source>
        <strain evidence="3">ATCC MYA-4606 / CBS 127.97</strain>
    </source>
</reference>
<accession>F2PKP7</accession>
<dbReference type="HOGENOM" id="CLU_1994227_0_0_1"/>
<protein>
    <submittedName>
        <fullName evidence="2">Uncharacterized protein</fullName>
    </submittedName>
</protein>
<feature type="region of interest" description="Disordered" evidence="1">
    <location>
        <begin position="1"/>
        <end position="34"/>
    </location>
</feature>
<organism evidence="2 3">
    <name type="scientific">Trichophyton equinum (strain ATCC MYA-4606 / CBS 127.97)</name>
    <name type="common">Horse ringworm fungus</name>
    <dbReference type="NCBI Taxonomy" id="559882"/>
    <lineage>
        <taxon>Eukaryota</taxon>
        <taxon>Fungi</taxon>
        <taxon>Dikarya</taxon>
        <taxon>Ascomycota</taxon>
        <taxon>Pezizomycotina</taxon>
        <taxon>Eurotiomycetes</taxon>
        <taxon>Eurotiomycetidae</taxon>
        <taxon>Onygenales</taxon>
        <taxon>Arthrodermataceae</taxon>
        <taxon>Trichophyton</taxon>
    </lineage>
</organism>
<feature type="compositionally biased region" description="Polar residues" evidence="1">
    <location>
        <begin position="1"/>
        <end position="10"/>
    </location>
</feature>
<feature type="region of interest" description="Disordered" evidence="1">
    <location>
        <begin position="57"/>
        <end position="78"/>
    </location>
</feature>
<evidence type="ECO:0000313" key="2">
    <source>
        <dbReference type="EMBL" id="EGE02465.1"/>
    </source>
</evidence>
<gene>
    <name evidence="2" type="ORF">TEQG_01501</name>
</gene>
<dbReference type="VEuPathDB" id="FungiDB:TEQG_01501"/>